<evidence type="ECO:0000256" key="8">
    <source>
        <dbReference type="ARBA" id="ARBA00022679"/>
    </source>
</evidence>
<evidence type="ECO:0000256" key="6">
    <source>
        <dbReference type="ARBA" id="ARBA00016471"/>
    </source>
</evidence>
<evidence type="ECO:0000256" key="4">
    <source>
        <dbReference type="ARBA" id="ARBA00011245"/>
    </source>
</evidence>
<dbReference type="Gene3D" id="3.40.50.1260">
    <property type="entry name" value="Phosphoglycerate kinase, N-terminal domain"/>
    <property type="match status" value="2"/>
</dbReference>
<feature type="binding site" evidence="13 15">
    <location>
        <position position="205"/>
    </location>
    <ligand>
        <name>ATP</name>
        <dbReference type="ChEBI" id="CHEBI:30616"/>
    </ligand>
</feature>
<dbReference type="GO" id="GO:0005829">
    <property type="term" value="C:cytosol"/>
    <property type="evidence" value="ECO:0007669"/>
    <property type="project" value="TreeGrafter"/>
</dbReference>
<keyword evidence="18" id="KW-1185">Reference proteome</keyword>
<dbReference type="PROSITE" id="PS00111">
    <property type="entry name" value="PGLYCERATE_KINASE"/>
    <property type="match status" value="1"/>
</dbReference>
<evidence type="ECO:0000256" key="7">
    <source>
        <dbReference type="ARBA" id="ARBA00022490"/>
    </source>
</evidence>
<dbReference type="PIRSF" id="PIRSF000724">
    <property type="entry name" value="Pgk"/>
    <property type="match status" value="1"/>
</dbReference>
<keyword evidence="8 13" id="KW-0808">Transferase</keyword>
<comment type="pathway">
    <text evidence="2 13">Carbohydrate degradation; glycolysis; pyruvate from D-glyceraldehyde 3-phosphate: step 2/5.</text>
</comment>
<evidence type="ECO:0000256" key="15">
    <source>
        <dbReference type="PIRSR" id="PIRSR000724-2"/>
    </source>
</evidence>
<feature type="binding site" evidence="14">
    <location>
        <position position="155"/>
    </location>
    <ligand>
        <name>(2R)-3-phosphoglycerate</name>
        <dbReference type="ChEBI" id="CHEBI:58272"/>
    </ligand>
</feature>
<feature type="binding site" evidence="13 14">
    <location>
        <begin position="23"/>
        <end position="25"/>
    </location>
    <ligand>
        <name>substrate</name>
    </ligand>
</feature>
<dbReference type="Proteomes" id="UP001059824">
    <property type="component" value="Chromosome"/>
</dbReference>
<feature type="binding site" evidence="14">
    <location>
        <position position="120"/>
    </location>
    <ligand>
        <name>(2R)-3-phosphoglycerate</name>
        <dbReference type="ChEBI" id="CHEBI:58272"/>
    </ligand>
</feature>
<evidence type="ECO:0000256" key="12">
    <source>
        <dbReference type="ARBA" id="ARBA00023152"/>
    </source>
</evidence>
<dbReference type="KEGG" id="mama:GII36_04500"/>
<evidence type="ECO:0000256" key="3">
    <source>
        <dbReference type="ARBA" id="ARBA00008982"/>
    </source>
</evidence>
<dbReference type="RefSeq" id="WP_260762914.1">
    <property type="nucleotide sequence ID" value="NZ_CP045921.1"/>
</dbReference>
<dbReference type="GO" id="GO:0006096">
    <property type="term" value="P:glycolytic process"/>
    <property type="evidence" value="ECO:0007669"/>
    <property type="project" value="UniProtKB-UniRule"/>
</dbReference>
<evidence type="ECO:0000256" key="11">
    <source>
        <dbReference type="ARBA" id="ARBA00022840"/>
    </source>
</evidence>
<evidence type="ECO:0000256" key="14">
    <source>
        <dbReference type="PIRSR" id="PIRSR000724-1"/>
    </source>
</evidence>
<feature type="binding site" evidence="13">
    <location>
        <position position="155"/>
    </location>
    <ligand>
        <name>substrate</name>
    </ligand>
</feature>
<sequence length="408" mass="43535">MSFAKLTIRDVPVHDKVVLVRADYNVPLMGGKISDDLRIRASVPTLQYLREQSCKVVVMSHLGRPDGDTKLEFSLAPVAERLSELLGVEVRFVDACYGDKVTQAVKAAKSGDVLLLENVRFHAEEEANDSTFAGKIAKSSLARYFVQDGFGVVHRAHASTEAITHFLPSVAGLLLEREVTTISHAMEDPERPLYAVMGGAKVSDKIKVIEAFVHVADKILIGGAMANTFLAYKGYDIGKSKAETDQQETLDAIYEAARAKVGEAGVDDFIMLPVDVAVAGEISPEASRRNAKVDAIGVDDIAADIGDLTIERFSHELAHAKTVVWNGTMGLAELPEFAHGSARVAMTLATTPGMTSIVGGGDTADFALKWDGNGGRSFTHVSTGGGASLDLMAGNKLPGVEALLEAKK</sequence>
<keyword evidence="7 13" id="KW-0963">Cytoplasm</keyword>
<evidence type="ECO:0000313" key="18">
    <source>
        <dbReference type="Proteomes" id="UP001059824"/>
    </source>
</evidence>
<dbReference type="PANTHER" id="PTHR11406:SF23">
    <property type="entry name" value="PHOSPHOGLYCERATE KINASE 1, CHLOROPLASTIC-RELATED"/>
    <property type="match status" value="1"/>
</dbReference>
<dbReference type="PANTHER" id="PTHR11406">
    <property type="entry name" value="PHOSPHOGLYCERATE KINASE"/>
    <property type="match status" value="1"/>
</dbReference>
<comment type="catalytic activity">
    <reaction evidence="1 13 16">
        <text>(2R)-3-phosphoglycerate + ATP = (2R)-3-phospho-glyceroyl phosphate + ADP</text>
        <dbReference type="Rhea" id="RHEA:14801"/>
        <dbReference type="ChEBI" id="CHEBI:30616"/>
        <dbReference type="ChEBI" id="CHEBI:57604"/>
        <dbReference type="ChEBI" id="CHEBI:58272"/>
        <dbReference type="ChEBI" id="CHEBI:456216"/>
        <dbReference type="EC" id="2.7.2.3"/>
    </reaction>
</comment>
<dbReference type="FunFam" id="3.40.50.1260:FF:000006">
    <property type="entry name" value="Phosphoglycerate kinase"/>
    <property type="match status" value="1"/>
</dbReference>
<dbReference type="InterPro" id="IPR015911">
    <property type="entry name" value="Phosphoglycerate_kinase_CS"/>
</dbReference>
<dbReference type="GO" id="GO:0005524">
    <property type="term" value="F:ATP binding"/>
    <property type="evidence" value="ECO:0007669"/>
    <property type="project" value="UniProtKB-KW"/>
</dbReference>
<keyword evidence="10 13" id="KW-0418">Kinase</keyword>
<dbReference type="EC" id="2.7.2.3" evidence="5 13"/>
<name>A0A857MPB5_9BACT</name>
<evidence type="ECO:0000256" key="13">
    <source>
        <dbReference type="HAMAP-Rule" id="MF_00145"/>
    </source>
</evidence>
<evidence type="ECO:0000313" key="17">
    <source>
        <dbReference type="EMBL" id="QHN43089.1"/>
    </source>
</evidence>
<accession>A0A857MPB5</accession>
<dbReference type="Pfam" id="PF00162">
    <property type="entry name" value="PGK"/>
    <property type="match status" value="1"/>
</dbReference>
<dbReference type="SUPFAM" id="SSF53748">
    <property type="entry name" value="Phosphoglycerate kinase"/>
    <property type="match status" value="1"/>
</dbReference>
<evidence type="ECO:0000256" key="10">
    <source>
        <dbReference type="ARBA" id="ARBA00022777"/>
    </source>
</evidence>
<comment type="subcellular location">
    <subcellularLocation>
        <location evidence="13">Cytoplasm</location>
    </subcellularLocation>
</comment>
<evidence type="ECO:0000256" key="9">
    <source>
        <dbReference type="ARBA" id="ARBA00022741"/>
    </source>
</evidence>
<dbReference type="InterPro" id="IPR001576">
    <property type="entry name" value="Phosphoglycerate_kinase"/>
</dbReference>
<dbReference type="UniPathway" id="UPA00109">
    <property type="reaction ID" value="UER00185"/>
</dbReference>
<comment type="subunit">
    <text evidence="4 13">Monomer.</text>
</comment>
<dbReference type="PRINTS" id="PR00477">
    <property type="entry name" value="PHGLYCKINASE"/>
</dbReference>
<evidence type="ECO:0000256" key="2">
    <source>
        <dbReference type="ARBA" id="ARBA00004838"/>
    </source>
</evidence>
<dbReference type="InterPro" id="IPR015824">
    <property type="entry name" value="Phosphoglycerate_kinase_N"/>
</dbReference>
<dbReference type="HAMAP" id="MF_00145">
    <property type="entry name" value="Phosphoglyc_kinase"/>
    <property type="match status" value="1"/>
</dbReference>
<protein>
    <recommendedName>
        <fullName evidence="6 13">Phosphoglycerate kinase</fullName>
        <ecNumber evidence="5 13">2.7.2.3</ecNumber>
    </recommendedName>
</protein>
<comment type="similarity">
    <text evidence="3 13 16">Belongs to the phosphoglycerate kinase family.</text>
</comment>
<dbReference type="InterPro" id="IPR036043">
    <property type="entry name" value="Phosphoglycerate_kinase_sf"/>
</dbReference>
<feature type="binding site" evidence="13">
    <location>
        <position position="120"/>
    </location>
    <ligand>
        <name>substrate</name>
    </ligand>
</feature>
<feature type="binding site" evidence="13 15">
    <location>
        <begin position="360"/>
        <end position="363"/>
    </location>
    <ligand>
        <name>ATP</name>
        <dbReference type="ChEBI" id="CHEBI:30616"/>
    </ligand>
</feature>
<comment type="caution">
    <text evidence="13">Lacks conserved residue(s) required for the propagation of feature annotation.</text>
</comment>
<feature type="binding site" evidence="14">
    <location>
        <position position="38"/>
    </location>
    <ligand>
        <name>(2R)-3-phosphoglycerate</name>
        <dbReference type="ChEBI" id="CHEBI:58272"/>
    </ligand>
</feature>
<evidence type="ECO:0000256" key="16">
    <source>
        <dbReference type="RuleBase" id="RU000532"/>
    </source>
</evidence>
<gene>
    <name evidence="13 17" type="primary">pgk</name>
    <name evidence="17" type="ORF">GII36_04500</name>
</gene>
<keyword evidence="9 13" id="KW-0547">Nucleotide-binding</keyword>
<feature type="binding site" evidence="13 15">
    <location>
        <position position="333"/>
    </location>
    <ligand>
        <name>ATP</name>
        <dbReference type="ChEBI" id="CHEBI:30616"/>
    </ligand>
</feature>
<evidence type="ECO:0000256" key="5">
    <source>
        <dbReference type="ARBA" id="ARBA00013061"/>
    </source>
</evidence>
<dbReference type="GO" id="GO:0004618">
    <property type="term" value="F:phosphoglycerate kinase activity"/>
    <property type="evidence" value="ECO:0007669"/>
    <property type="project" value="UniProtKB-UniRule"/>
</dbReference>
<proteinExistence type="inferred from homology"/>
<evidence type="ECO:0000256" key="1">
    <source>
        <dbReference type="ARBA" id="ARBA00000642"/>
    </source>
</evidence>
<feature type="binding site" evidence="13 14">
    <location>
        <begin position="61"/>
        <end position="64"/>
    </location>
    <ligand>
        <name>substrate</name>
    </ligand>
</feature>
<reference evidence="17" key="1">
    <citation type="journal article" date="2021" name="Nat. Microbiol.">
        <title>Cocultivation of an ultrasmall environmental parasitic bacterium with lytic ability against bacteria associated with wastewater foams.</title>
        <authorList>
            <person name="Batinovic S."/>
            <person name="Rose J.J.A."/>
            <person name="Ratcliffe J."/>
            <person name="Seviour R.J."/>
            <person name="Petrovski S."/>
        </authorList>
    </citation>
    <scope>NUCLEOTIDE SEQUENCE</scope>
    <source>
        <strain evidence="17">JR1</strain>
    </source>
</reference>
<dbReference type="GO" id="GO:0043531">
    <property type="term" value="F:ADP binding"/>
    <property type="evidence" value="ECO:0007669"/>
    <property type="project" value="TreeGrafter"/>
</dbReference>
<keyword evidence="12 13" id="KW-0324">Glycolysis</keyword>
<dbReference type="EMBL" id="CP045921">
    <property type="protein sequence ID" value="QHN43089.1"/>
    <property type="molecule type" value="Genomic_DNA"/>
</dbReference>
<dbReference type="FunFam" id="3.40.50.1260:FF:000031">
    <property type="entry name" value="Phosphoglycerate kinase 1"/>
    <property type="match status" value="1"/>
</dbReference>
<dbReference type="AlphaFoldDB" id="A0A857MPB5"/>
<keyword evidence="11 13" id="KW-0067">ATP-binding</keyword>
<dbReference type="GO" id="GO:0006094">
    <property type="term" value="P:gluconeogenesis"/>
    <property type="evidence" value="ECO:0007669"/>
    <property type="project" value="TreeGrafter"/>
</dbReference>
<organism evidence="17 18">
    <name type="scientific">Candidatus Mycosynbacter amalyticus</name>
    <dbReference type="NCBI Taxonomy" id="2665156"/>
    <lineage>
        <taxon>Bacteria</taxon>
        <taxon>Candidatus Saccharimonadota</taxon>
        <taxon>Candidatus Saccharimonadota incertae sedis</taxon>
        <taxon>Candidatus Mycosynbacter</taxon>
    </lineage>
</organism>
<feature type="binding site" evidence="13">
    <location>
        <position position="38"/>
    </location>
    <ligand>
        <name>substrate</name>
    </ligand>
</feature>